<protein>
    <submittedName>
        <fullName evidence="1">Uncharacterized protein</fullName>
    </submittedName>
</protein>
<accession>A0ABS8FYP9</accession>
<dbReference type="EMBL" id="JAJEQX010000022">
    <property type="protein sequence ID" value="MCC2255156.1"/>
    <property type="molecule type" value="Genomic_DNA"/>
</dbReference>
<proteinExistence type="predicted"/>
<reference evidence="1 2" key="1">
    <citation type="submission" date="2021-10" db="EMBL/GenBank/DDBJ databases">
        <title>Anaerobic single-cell dispensing facilitates the cultivation of human gut bacteria.</title>
        <authorList>
            <person name="Afrizal A."/>
        </authorList>
    </citation>
    <scope>NUCLEOTIDE SEQUENCE [LARGE SCALE GENOMIC DNA]</scope>
    <source>
        <strain evidence="1 2">CLA-AA-H200</strain>
    </source>
</reference>
<dbReference type="RefSeq" id="WP_087270548.1">
    <property type="nucleotide sequence ID" value="NZ_JAJEQX010000022.1"/>
</dbReference>
<comment type="caution">
    <text evidence="1">The sequence shown here is derived from an EMBL/GenBank/DDBJ whole genome shotgun (WGS) entry which is preliminary data.</text>
</comment>
<sequence length="135" mass="14960">MIVGKKNPYVFTIGFDKKNPEHLEVVEILNGTEKKAALIAEAVLQYMGKKSGEDTGVSQESIQAMVRLLVRQEMERIAGEVPVSDIGTLTSQQLQPETEKKPAETVIEDLNEEGPPIDERTMQDIADAMAAFRNM</sequence>
<organism evidence="1 2">
    <name type="scientific">Ruminococcus turbiniformis</name>
    <dbReference type="NCBI Taxonomy" id="2881258"/>
    <lineage>
        <taxon>Bacteria</taxon>
        <taxon>Bacillati</taxon>
        <taxon>Bacillota</taxon>
        <taxon>Clostridia</taxon>
        <taxon>Eubacteriales</taxon>
        <taxon>Oscillospiraceae</taxon>
        <taxon>Ruminococcus</taxon>
    </lineage>
</organism>
<evidence type="ECO:0000313" key="1">
    <source>
        <dbReference type="EMBL" id="MCC2255156.1"/>
    </source>
</evidence>
<keyword evidence="2" id="KW-1185">Reference proteome</keyword>
<gene>
    <name evidence="1" type="ORF">LKD70_12135</name>
</gene>
<evidence type="ECO:0000313" key="2">
    <source>
        <dbReference type="Proteomes" id="UP001198151"/>
    </source>
</evidence>
<dbReference type="Proteomes" id="UP001198151">
    <property type="component" value="Unassembled WGS sequence"/>
</dbReference>
<name>A0ABS8FYP9_9FIRM</name>